<evidence type="ECO:0000313" key="4">
    <source>
        <dbReference type="Proteomes" id="UP000243217"/>
    </source>
</evidence>
<dbReference type="GO" id="GO:0016020">
    <property type="term" value="C:membrane"/>
    <property type="evidence" value="ECO:0007669"/>
    <property type="project" value="TreeGrafter"/>
</dbReference>
<name>A0A1W0A3A2_9STRA</name>
<comment type="caution">
    <text evidence="3">The sequence shown here is derived from an EMBL/GenBank/DDBJ whole genome shotgun (WGS) entry which is preliminary data.</text>
</comment>
<keyword evidence="4" id="KW-1185">Reference proteome</keyword>
<protein>
    <recommendedName>
        <fullName evidence="2">Acyltransferase 3 domain-containing protein</fullName>
    </recommendedName>
</protein>
<dbReference type="OrthoDB" id="78890at2759"/>
<feature type="transmembrane region" description="Helical" evidence="1">
    <location>
        <begin position="87"/>
        <end position="107"/>
    </location>
</feature>
<evidence type="ECO:0000313" key="3">
    <source>
        <dbReference type="EMBL" id="OQS04762.1"/>
    </source>
</evidence>
<proteinExistence type="predicted"/>
<feature type="non-terminal residue" evidence="3">
    <location>
        <position position="195"/>
    </location>
</feature>
<feature type="transmembrane region" description="Helical" evidence="1">
    <location>
        <begin position="128"/>
        <end position="148"/>
    </location>
</feature>
<evidence type="ECO:0000259" key="2">
    <source>
        <dbReference type="Pfam" id="PF01757"/>
    </source>
</evidence>
<gene>
    <name evidence="3" type="ORF">THRCLA_03020</name>
</gene>
<reference evidence="3 4" key="1">
    <citation type="journal article" date="2014" name="Genome Biol. Evol.">
        <title>The secreted proteins of Achlya hypogyna and Thraustotheca clavata identify the ancestral oomycete secretome and reveal gene acquisitions by horizontal gene transfer.</title>
        <authorList>
            <person name="Misner I."/>
            <person name="Blouin N."/>
            <person name="Leonard G."/>
            <person name="Richards T.A."/>
            <person name="Lane C.E."/>
        </authorList>
    </citation>
    <scope>NUCLEOTIDE SEQUENCE [LARGE SCALE GENOMIC DNA]</scope>
    <source>
        <strain evidence="3 4">ATCC 34112</strain>
    </source>
</reference>
<accession>A0A1W0A3A2</accession>
<dbReference type="EMBL" id="JNBS01000556">
    <property type="protein sequence ID" value="OQS04762.1"/>
    <property type="molecule type" value="Genomic_DNA"/>
</dbReference>
<sequence length="195" mass="21875">MVAHTEIIVAPPTPHIYSSDTDENFIDEPTTTKANDDDQLLQDIKCDTQHVVPQQNSSYRPDVDGLRTLAVLPVVIFHAYPNAFPGGFIGVDIFFVISGYLISGILFKEFHKGTFTYTGFYTRRVRRIFPTLILVLSSTLWMGYLYLMAAKLKALAATMLAGTLFCANLQVLSLEHAYFDIDIKTNPLLHLWSLG</sequence>
<dbReference type="PANTHER" id="PTHR23028:SF53">
    <property type="entry name" value="ACYL_TRANSF_3 DOMAIN-CONTAINING PROTEIN"/>
    <property type="match status" value="1"/>
</dbReference>
<organism evidence="3 4">
    <name type="scientific">Thraustotheca clavata</name>
    <dbReference type="NCBI Taxonomy" id="74557"/>
    <lineage>
        <taxon>Eukaryota</taxon>
        <taxon>Sar</taxon>
        <taxon>Stramenopiles</taxon>
        <taxon>Oomycota</taxon>
        <taxon>Saprolegniomycetes</taxon>
        <taxon>Saprolegniales</taxon>
        <taxon>Achlyaceae</taxon>
        <taxon>Thraustotheca</taxon>
    </lineage>
</organism>
<dbReference type="GO" id="GO:0000271">
    <property type="term" value="P:polysaccharide biosynthetic process"/>
    <property type="evidence" value="ECO:0007669"/>
    <property type="project" value="TreeGrafter"/>
</dbReference>
<feature type="domain" description="Acyltransferase 3" evidence="2">
    <location>
        <begin position="62"/>
        <end position="194"/>
    </location>
</feature>
<dbReference type="AlphaFoldDB" id="A0A1W0A3A2"/>
<dbReference type="GO" id="GO:0016747">
    <property type="term" value="F:acyltransferase activity, transferring groups other than amino-acyl groups"/>
    <property type="evidence" value="ECO:0007669"/>
    <property type="project" value="InterPro"/>
</dbReference>
<keyword evidence="1" id="KW-0812">Transmembrane</keyword>
<dbReference type="Proteomes" id="UP000243217">
    <property type="component" value="Unassembled WGS sequence"/>
</dbReference>
<dbReference type="InterPro" id="IPR050879">
    <property type="entry name" value="Acyltransferase_3"/>
</dbReference>
<dbReference type="PANTHER" id="PTHR23028">
    <property type="entry name" value="ACETYLTRANSFERASE"/>
    <property type="match status" value="1"/>
</dbReference>
<keyword evidence="1" id="KW-0472">Membrane</keyword>
<keyword evidence="1" id="KW-1133">Transmembrane helix</keyword>
<evidence type="ECO:0000256" key="1">
    <source>
        <dbReference type="SAM" id="Phobius"/>
    </source>
</evidence>
<dbReference type="Pfam" id="PF01757">
    <property type="entry name" value="Acyl_transf_3"/>
    <property type="match status" value="1"/>
</dbReference>
<dbReference type="InterPro" id="IPR002656">
    <property type="entry name" value="Acyl_transf_3_dom"/>
</dbReference>